<dbReference type="AlphaFoldDB" id="A0A8T2S4U1"/>
<evidence type="ECO:0000313" key="2">
    <source>
        <dbReference type="Proteomes" id="UP000825935"/>
    </source>
</evidence>
<organism evidence="1 2">
    <name type="scientific">Ceratopteris richardii</name>
    <name type="common">Triangle waterfern</name>
    <dbReference type="NCBI Taxonomy" id="49495"/>
    <lineage>
        <taxon>Eukaryota</taxon>
        <taxon>Viridiplantae</taxon>
        <taxon>Streptophyta</taxon>
        <taxon>Embryophyta</taxon>
        <taxon>Tracheophyta</taxon>
        <taxon>Polypodiopsida</taxon>
        <taxon>Polypodiidae</taxon>
        <taxon>Polypodiales</taxon>
        <taxon>Pteridineae</taxon>
        <taxon>Pteridaceae</taxon>
        <taxon>Parkerioideae</taxon>
        <taxon>Ceratopteris</taxon>
    </lineage>
</organism>
<sequence length="107" mass="12232">MKGTIFLQIARYSYKVQRLRVRSVMIDSSRASWSAEMPFCSELNAGTMACRALSETYDTHSGRFYEGQLCCRHRKDAHKRVSVQFHGVFGGHYFMKSMACCSYASPL</sequence>
<gene>
    <name evidence="1" type="ORF">KP509_22G003300</name>
</gene>
<comment type="caution">
    <text evidence="1">The sequence shown here is derived from an EMBL/GenBank/DDBJ whole genome shotgun (WGS) entry which is preliminary data.</text>
</comment>
<reference evidence="1" key="1">
    <citation type="submission" date="2021-08" db="EMBL/GenBank/DDBJ databases">
        <title>WGS assembly of Ceratopteris richardii.</title>
        <authorList>
            <person name="Marchant D.B."/>
            <person name="Chen G."/>
            <person name="Jenkins J."/>
            <person name="Shu S."/>
            <person name="Leebens-Mack J."/>
            <person name="Grimwood J."/>
            <person name="Schmutz J."/>
            <person name="Soltis P."/>
            <person name="Soltis D."/>
            <person name="Chen Z.-H."/>
        </authorList>
    </citation>
    <scope>NUCLEOTIDE SEQUENCE</scope>
    <source>
        <strain evidence="1">Whitten #5841</strain>
        <tissue evidence="1">Leaf</tissue>
    </source>
</reference>
<evidence type="ECO:0000313" key="1">
    <source>
        <dbReference type="EMBL" id="KAH7306240.1"/>
    </source>
</evidence>
<proteinExistence type="predicted"/>
<dbReference type="EMBL" id="CM035427">
    <property type="protein sequence ID" value="KAH7306240.1"/>
    <property type="molecule type" value="Genomic_DNA"/>
</dbReference>
<keyword evidence="2" id="KW-1185">Reference proteome</keyword>
<name>A0A8T2S4U1_CERRI</name>
<dbReference type="Proteomes" id="UP000825935">
    <property type="component" value="Chromosome 22"/>
</dbReference>
<protein>
    <submittedName>
        <fullName evidence="1">Uncharacterized protein</fullName>
    </submittedName>
</protein>
<accession>A0A8T2S4U1</accession>